<keyword evidence="7" id="KW-0479">Metal-binding</keyword>
<feature type="region of interest" description="Disordered" evidence="13">
    <location>
        <begin position="274"/>
        <end position="302"/>
    </location>
</feature>
<feature type="region of interest" description="Disordered" evidence="13">
    <location>
        <begin position="322"/>
        <end position="403"/>
    </location>
</feature>
<evidence type="ECO:0000313" key="15">
    <source>
        <dbReference type="EMBL" id="SYW80392.1"/>
    </source>
</evidence>
<proteinExistence type="inferred from homology"/>
<evidence type="ECO:0000256" key="12">
    <source>
        <dbReference type="ARBA" id="ARBA00048418"/>
    </source>
</evidence>
<evidence type="ECO:0000256" key="13">
    <source>
        <dbReference type="SAM" id="MobiDB-lite"/>
    </source>
</evidence>
<organism evidence="14 16">
    <name type="scientific">Ustilago bromivora</name>
    <dbReference type="NCBI Taxonomy" id="307758"/>
    <lineage>
        <taxon>Eukaryota</taxon>
        <taxon>Fungi</taxon>
        <taxon>Dikarya</taxon>
        <taxon>Basidiomycota</taxon>
        <taxon>Ustilaginomycotina</taxon>
        <taxon>Ustilaginomycetes</taxon>
        <taxon>Ustilaginales</taxon>
        <taxon>Ustilaginaceae</taxon>
        <taxon>Ustilago</taxon>
    </lineage>
</organism>
<evidence type="ECO:0000313" key="16">
    <source>
        <dbReference type="Proteomes" id="UP000179920"/>
    </source>
</evidence>
<evidence type="ECO:0000256" key="10">
    <source>
        <dbReference type="ARBA" id="ARBA00023158"/>
    </source>
</evidence>
<dbReference type="GO" id="GO:0090486">
    <property type="term" value="F:small RNA 2'-O-methyltransferase activity"/>
    <property type="evidence" value="ECO:0007669"/>
    <property type="project" value="UniProtKB-EC"/>
</dbReference>
<dbReference type="GO" id="GO:0005634">
    <property type="term" value="C:nucleus"/>
    <property type="evidence" value="ECO:0007669"/>
    <property type="project" value="TreeGrafter"/>
</dbReference>
<evidence type="ECO:0000256" key="6">
    <source>
        <dbReference type="ARBA" id="ARBA00022691"/>
    </source>
</evidence>
<evidence type="ECO:0000256" key="11">
    <source>
        <dbReference type="ARBA" id="ARBA00035025"/>
    </source>
</evidence>
<feature type="compositionally biased region" description="Basic and acidic residues" evidence="13">
    <location>
        <begin position="353"/>
        <end position="369"/>
    </location>
</feature>
<evidence type="ECO:0000313" key="17">
    <source>
        <dbReference type="Proteomes" id="UP000658997"/>
    </source>
</evidence>
<dbReference type="PANTHER" id="PTHR21404">
    <property type="entry name" value="HEN1"/>
    <property type="match status" value="1"/>
</dbReference>
<protein>
    <recommendedName>
        <fullName evidence="3">Small RNA 2'-O-methyltransferase</fullName>
        <ecNumber evidence="11">2.1.1.386</ecNumber>
    </recommendedName>
</protein>
<keyword evidence="6" id="KW-0949">S-adenosyl-L-methionine</keyword>
<evidence type="ECO:0000256" key="4">
    <source>
        <dbReference type="ARBA" id="ARBA00022603"/>
    </source>
</evidence>
<reference evidence="15" key="3">
    <citation type="submission" date="2018-08" db="EMBL/GenBank/DDBJ databases">
        <authorList>
            <person name="Guldener U."/>
        </authorList>
    </citation>
    <scope>NUCLEOTIDE SEQUENCE</scope>
    <source>
        <strain evidence="15">UB2</strain>
    </source>
</reference>
<evidence type="ECO:0000256" key="2">
    <source>
        <dbReference type="ARBA" id="ARBA00009026"/>
    </source>
</evidence>
<evidence type="ECO:0000313" key="14">
    <source>
        <dbReference type="EMBL" id="SAM86165.1"/>
    </source>
</evidence>
<dbReference type="InterPro" id="IPR029063">
    <property type="entry name" value="SAM-dependent_MTases_sf"/>
</dbReference>
<dbReference type="GO" id="GO:0046872">
    <property type="term" value="F:metal ion binding"/>
    <property type="evidence" value="ECO:0007669"/>
    <property type="project" value="UniProtKB-KW"/>
</dbReference>
<dbReference type="EMBL" id="ULHB01000072">
    <property type="protein sequence ID" value="SYW80392.1"/>
    <property type="molecule type" value="Genomic_DNA"/>
</dbReference>
<dbReference type="PANTHER" id="PTHR21404:SF3">
    <property type="entry name" value="SMALL RNA 2'-O-METHYLTRANSFERASE"/>
    <property type="match status" value="1"/>
</dbReference>
<sequence length="657" mass="72440">MVAKIYFDPPLWLQRQSWVLSKLRQERSDSVVDVGCSNGVLLSALMQPAFQLDQFPLDRFPALALPSTASKTNPINTNDATNNDATNDSALLSSRHWIYSPNDIVLSRLIGIDVERKVLDNAKSSLSVHGLALAKNGPRWKSLDVRLFQGPVETENQNLDDYDAFVATEVIEHLDESALQQLAPTVFGKYRPRIVLITTPNYCFNDNFGQDLSTRPGFPDPTGRTNRVFRHEDHKFEFTPDEFKKWCETIADDFGYQVSISGIASGIYRVPKDQIQPPVPSEQGGKIWKAARPRTSSKEDKDLRYATQGAFFVRHSASSIAVQRQQSGQAGNQGSHPFSDRFLQSRSVPKPPVETRVHDMFDEAISREGDENEEDGDERGRSGRRARSRRTENLPFLSSPSPQTPMLAAFSSQIISGVPSHGLAEASAPSTPFSGHQLVWSRRYECSLPSGQVAESGKRNIQTAVPLPADDILASVVEKQRQLYVNAQWHGDDGASSPEGVGREAVAKLWDVWSDDQVRAACGGRVAVLLDALRLVASETDTSAAPSGVAVRMNIVVASDTAHWELRVQTIRHSNVANGAEVFVESDLFLVYTHQDVARWQAAIDEAREWVPLDLGGRWGGAGGAAKRSNSNGHKVSPTREGVKPLRNASSLNPTWN</sequence>
<feature type="compositionally biased region" description="Polar residues" evidence="13">
    <location>
        <begin position="322"/>
        <end position="347"/>
    </location>
</feature>
<evidence type="ECO:0000256" key="1">
    <source>
        <dbReference type="ARBA" id="ARBA00001946"/>
    </source>
</evidence>
<comment type="cofactor">
    <cofactor evidence="1">
        <name>Mg(2+)</name>
        <dbReference type="ChEBI" id="CHEBI:18420"/>
    </cofactor>
</comment>
<dbReference type="Gene3D" id="3.40.50.150">
    <property type="entry name" value="Vaccinia Virus protein VP39"/>
    <property type="match status" value="1"/>
</dbReference>
<keyword evidence="4" id="KW-0489">Methyltransferase</keyword>
<keyword evidence="5" id="KW-0808">Transferase</keyword>
<dbReference type="AlphaFoldDB" id="A0A1K0GDK3"/>
<name>A0A1K0GDK3_9BASI</name>
<evidence type="ECO:0000256" key="3">
    <source>
        <dbReference type="ARBA" id="ARBA00021330"/>
    </source>
</evidence>
<keyword evidence="8" id="KW-0460">Magnesium</keyword>
<dbReference type="EC" id="2.1.1.386" evidence="11"/>
<evidence type="ECO:0000256" key="5">
    <source>
        <dbReference type="ARBA" id="ARBA00022679"/>
    </source>
</evidence>
<reference evidence="16" key="1">
    <citation type="submission" date="2016-04" db="EMBL/GenBank/DDBJ databases">
        <authorList>
            <person name="Guldener U."/>
            <person name="Guldener U."/>
        </authorList>
    </citation>
    <scope>NUCLEOTIDE SEQUENCE [LARGE SCALE GENOMIC DNA]</scope>
    <source>
        <strain evidence="16">UB2112</strain>
    </source>
</reference>
<reference evidence="14" key="2">
    <citation type="submission" date="2016-04" db="EMBL/GenBank/DDBJ databases">
        <authorList>
            <person name="Evans L.H."/>
            <person name="Alamgir A."/>
            <person name="Owens N."/>
            <person name="Weber N.D."/>
            <person name="Virtaneva K."/>
            <person name="Barbian K."/>
            <person name="Babar A."/>
            <person name="Rosenke K."/>
        </authorList>
    </citation>
    <scope>NUCLEOTIDE SEQUENCE</scope>
    <source>
        <strain evidence="14">UB2112</strain>
    </source>
</reference>
<keyword evidence="9" id="KW-0694">RNA-binding</keyword>
<evidence type="ECO:0000256" key="7">
    <source>
        <dbReference type="ARBA" id="ARBA00022723"/>
    </source>
</evidence>
<evidence type="ECO:0000256" key="9">
    <source>
        <dbReference type="ARBA" id="ARBA00022884"/>
    </source>
</evidence>
<dbReference type="InterPro" id="IPR026610">
    <property type="entry name" value="Hen1"/>
</dbReference>
<accession>A0A1K0GDK3</accession>
<dbReference type="GO" id="GO:0005737">
    <property type="term" value="C:cytoplasm"/>
    <property type="evidence" value="ECO:0007669"/>
    <property type="project" value="TreeGrafter"/>
</dbReference>
<feature type="region of interest" description="Disordered" evidence="13">
    <location>
        <begin position="622"/>
        <end position="657"/>
    </location>
</feature>
<dbReference type="SUPFAM" id="SSF53335">
    <property type="entry name" value="S-adenosyl-L-methionine-dependent methyltransferases"/>
    <property type="match status" value="1"/>
</dbReference>
<dbReference type="OrthoDB" id="2154311at2759"/>
<dbReference type="Proteomes" id="UP000658997">
    <property type="component" value="Unassembled WGS sequence"/>
</dbReference>
<feature type="compositionally biased region" description="Polar residues" evidence="13">
    <location>
        <begin position="648"/>
        <end position="657"/>
    </location>
</feature>
<dbReference type="GO" id="GO:0001510">
    <property type="term" value="P:RNA methylation"/>
    <property type="evidence" value="ECO:0007669"/>
    <property type="project" value="InterPro"/>
</dbReference>
<evidence type="ECO:0000256" key="8">
    <source>
        <dbReference type="ARBA" id="ARBA00022842"/>
    </source>
</evidence>
<dbReference type="Proteomes" id="UP000179920">
    <property type="component" value="Chromosome XXI"/>
</dbReference>
<comment type="catalytic activity">
    <reaction evidence="12">
        <text>small RNA 3'-end nucleotide + S-adenosyl-L-methionine = small RNA 3'-end 2'-O-methylnucleotide + S-adenosyl-L-homocysteine + H(+)</text>
        <dbReference type="Rhea" id="RHEA:37887"/>
        <dbReference type="Rhea" id="RHEA-COMP:10415"/>
        <dbReference type="Rhea" id="RHEA-COMP:10416"/>
        <dbReference type="ChEBI" id="CHEBI:15378"/>
        <dbReference type="ChEBI" id="CHEBI:57856"/>
        <dbReference type="ChEBI" id="CHEBI:59789"/>
        <dbReference type="ChEBI" id="CHEBI:74896"/>
        <dbReference type="ChEBI" id="CHEBI:74898"/>
        <dbReference type="EC" id="2.1.1.386"/>
    </reaction>
</comment>
<gene>
    <name evidence="15" type="ORF">UBRO2_03660</name>
    <name evidence="14" type="ORF">UBRO_08578</name>
</gene>
<dbReference type="EMBL" id="LT558137">
    <property type="protein sequence ID" value="SAM86165.1"/>
    <property type="molecule type" value="Genomic_DNA"/>
</dbReference>
<dbReference type="GO" id="GO:0003723">
    <property type="term" value="F:RNA binding"/>
    <property type="evidence" value="ECO:0007669"/>
    <property type="project" value="UniProtKB-KW"/>
</dbReference>
<keyword evidence="10" id="KW-0943">RNA-mediated gene silencing</keyword>
<keyword evidence="17" id="KW-1185">Reference proteome</keyword>
<comment type="similarity">
    <text evidence="2">Belongs to the methyltransferase superfamily. HEN1 family.</text>
</comment>
<dbReference type="GO" id="GO:0030422">
    <property type="term" value="P:siRNA processing"/>
    <property type="evidence" value="ECO:0007669"/>
    <property type="project" value="TreeGrafter"/>
</dbReference>